<dbReference type="EMBL" id="CAKXZT010000126">
    <property type="protein sequence ID" value="CAH2402382.1"/>
    <property type="molecule type" value="Genomic_DNA"/>
</dbReference>
<evidence type="ECO:0000256" key="1">
    <source>
        <dbReference type="SAM" id="MobiDB-lite"/>
    </source>
</evidence>
<dbReference type="Proteomes" id="UP001153050">
    <property type="component" value="Unassembled WGS sequence"/>
</dbReference>
<keyword evidence="2" id="KW-0472">Membrane</keyword>
<evidence type="ECO:0000313" key="4">
    <source>
        <dbReference type="Proteomes" id="UP001153050"/>
    </source>
</evidence>
<accession>A0ABN8JZS3</accession>
<feature type="compositionally biased region" description="Polar residues" evidence="1">
    <location>
        <begin position="84"/>
        <end position="100"/>
    </location>
</feature>
<evidence type="ECO:0000313" key="3">
    <source>
        <dbReference type="EMBL" id="CAH2402382.1"/>
    </source>
</evidence>
<evidence type="ECO:0000256" key="2">
    <source>
        <dbReference type="SAM" id="Phobius"/>
    </source>
</evidence>
<feature type="region of interest" description="Disordered" evidence="1">
    <location>
        <begin position="75"/>
        <end position="103"/>
    </location>
</feature>
<feature type="transmembrane region" description="Helical" evidence="2">
    <location>
        <begin position="43"/>
        <end position="65"/>
    </location>
</feature>
<organism evidence="3 4">
    <name type="scientific">Mesorhizobium escarrei</name>
    <dbReference type="NCBI Taxonomy" id="666018"/>
    <lineage>
        <taxon>Bacteria</taxon>
        <taxon>Pseudomonadati</taxon>
        <taxon>Pseudomonadota</taxon>
        <taxon>Alphaproteobacteria</taxon>
        <taxon>Hyphomicrobiales</taxon>
        <taxon>Phyllobacteriaceae</taxon>
        <taxon>Mesorhizobium</taxon>
    </lineage>
</organism>
<dbReference type="RefSeq" id="WP_254019025.1">
    <property type="nucleotide sequence ID" value="NZ_CAKXZT010000126.1"/>
</dbReference>
<sequence length="136" mass="14293">MALSPSLRTAAAFGVLILVIAILIAGLLTGFSLDEKQASFWDVVLKAVGGIIALAGAGGAVYKYFEEKAKETDEKAKANRAAKSRQTSHSLRSASRSIGSYATRPPLSGTTTLIHSYAKKELNSSGFSIGAACRWS</sequence>
<proteinExistence type="predicted"/>
<keyword evidence="4" id="KW-1185">Reference proteome</keyword>
<gene>
    <name evidence="3" type="ORF">MES5069_310118</name>
</gene>
<name>A0ABN8JZS3_9HYPH</name>
<feature type="transmembrane region" description="Helical" evidence="2">
    <location>
        <begin position="12"/>
        <end position="31"/>
    </location>
</feature>
<keyword evidence="2" id="KW-0812">Transmembrane</keyword>
<protein>
    <submittedName>
        <fullName evidence="3">Uncharacterized protein</fullName>
    </submittedName>
</protein>
<keyword evidence="2" id="KW-1133">Transmembrane helix</keyword>
<reference evidence="3 4" key="1">
    <citation type="submission" date="2022-03" db="EMBL/GenBank/DDBJ databases">
        <authorList>
            <person name="Brunel B."/>
        </authorList>
    </citation>
    <scope>NUCLEOTIDE SEQUENCE [LARGE SCALE GENOMIC DNA]</scope>
    <source>
        <strain evidence="3">STM5069sample</strain>
    </source>
</reference>
<comment type="caution">
    <text evidence="3">The sequence shown here is derived from an EMBL/GenBank/DDBJ whole genome shotgun (WGS) entry which is preliminary data.</text>
</comment>